<comment type="caution">
    <text evidence="1">The sequence shown here is derived from an EMBL/GenBank/DDBJ whole genome shotgun (WGS) entry which is preliminary data.</text>
</comment>
<dbReference type="GO" id="GO:0016787">
    <property type="term" value="F:hydrolase activity"/>
    <property type="evidence" value="ECO:0007669"/>
    <property type="project" value="UniProtKB-KW"/>
</dbReference>
<keyword evidence="1" id="KW-0378">Hydrolase</keyword>
<evidence type="ECO:0000313" key="1">
    <source>
        <dbReference type="EMBL" id="OMO51888.1"/>
    </source>
</evidence>
<organism evidence="1 2">
    <name type="scientific">Corchorus olitorius</name>
    <dbReference type="NCBI Taxonomy" id="93759"/>
    <lineage>
        <taxon>Eukaryota</taxon>
        <taxon>Viridiplantae</taxon>
        <taxon>Streptophyta</taxon>
        <taxon>Embryophyta</taxon>
        <taxon>Tracheophyta</taxon>
        <taxon>Spermatophyta</taxon>
        <taxon>Magnoliopsida</taxon>
        <taxon>eudicotyledons</taxon>
        <taxon>Gunneridae</taxon>
        <taxon>Pentapetalae</taxon>
        <taxon>rosids</taxon>
        <taxon>malvids</taxon>
        <taxon>Malvales</taxon>
        <taxon>Malvaceae</taxon>
        <taxon>Grewioideae</taxon>
        <taxon>Apeibeae</taxon>
        <taxon>Corchorus</taxon>
    </lineage>
</organism>
<keyword evidence="2" id="KW-1185">Reference proteome</keyword>
<reference evidence="2" key="1">
    <citation type="submission" date="2013-09" db="EMBL/GenBank/DDBJ databases">
        <title>Corchorus olitorius genome sequencing.</title>
        <authorList>
            <person name="Alam M."/>
            <person name="Haque M.S."/>
            <person name="Islam M.S."/>
            <person name="Emdad E.M."/>
            <person name="Islam M.M."/>
            <person name="Ahmed B."/>
            <person name="Halim A."/>
            <person name="Hossen Q.M.M."/>
            <person name="Hossain M.Z."/>
            <person name="Ahmed R."/>
            <person name="Khan M.M."/>
            <person name="Islam R."/>
            <person name="Rashid M.M."/>
            <person name="Khan S.A."/>
            <person name="Rahman M.S."/>
            <person name="Alam M."/>
            <person name="Yahiya A.S."/>
            <person name="Khan M.S."/>
            <person name="Azam M.S."/>
            <person name="Haque T."/>
            <person name="Lashkar M.Z.H."/>
            <person name="Akhand A.I."/>
            <person name="Morshed G."/>
            <person name="Roy S."/>
            <person name="Uddin K.S."/>
            <person name="Rabeya T."/>
            <person name="Hossain A.S."/>
            <person name="Chowdhury A."/>
            <person name="Snigdha A.R."/>
            <person name="Mortoza M.S."/>
            <person name="Matin S.A."/>
            <person name="Hoque S.M.E."/>
            <person name="Islam M.K."/>
            <person name="Roy D.K."/>
            <person name="Haider R."/>
            <person name="Moosa M.M."/>
            <person name="Elias S.M."/>
            <person name="Hasan A.M."/>
            <person name="Jahan S."/>
            <person name="Shafiuddin M."/>
            <person name="Mahmood N."/>
            <person name="Shommy N.S."/>
        </authorList>
    </citation>
    <scope>NUCLEOTIDE SEQUENCE [LARGE SCALE GENOMIC DNA]</scope>
    <source>
        <strain evidence="2">cv. O-4</strain>
    </source>
</reference>
<proteinExistence type="predicted"/>
<dbReference type="AlphaFoldDB" id="A0A1R3G1A5"/>
<gene>
    <name evidence="1" type="ORF">COLO4_37477</name>
</gene>
<protein>
    <submittedName>
        <fullName evidence="1">Secreted glycosyl hydrolase</fullName>
    </submittedName>
</protein>
<sequence>MASNSGCIVQVSFGAITEIFTGTSDRYKEILAVITVGNGSEGGGIYIVI</sequence>
<dbReference type="EMBL" id="AWUE01024012">
    <property type="protein sequence ID" value="OMO51888.1"/>
    <property type="molecule type" value="Genomic_DNA"/>
</dbReference>
<name>A0A1R3G1A5_9ROSI</name>
<evidence type="ECO:0000313" key="2">
    <source>
        <dbReference type="Proteomes" id="UP000187203"/>
    </source>
</evidence>
<accession>A0A1R3G1A5</accession>
<dbReference type="Proteomes" id="UP000187203">
    <property type="component" value="Unassembled WGS sequence"/>
</dbReference>